<dbReference type="Gene3D" id="3.30.420.10">
    <property type="entry name" value="Ribonuclease H-like superfamily/Ribonuclease H"/>
    <property type="match status" value="1"/>
</dbReference>
<dbReference type="InterPro" id="IPR038720">
    <property type="entry name" value="YprB_RNase_H-like_dom"/>
</dbReference>
<dbReference type="EMBL" id="JADKNH010000006">
    <property type="protein sequence ID" value="MBF4693833.1"/>
    <property type="molecule type" value="Genomic_DNA"/>
</dbReference>
<gene>
    <name evidence="2" type="ORF">ISU02_11900</name>
</gene>
<dbReference type="Pfam" id="PF13482">
    <property type="entry name" value="RNase_H_2"/>
    <property type="match status" value="1"/>
</dbReference>
<dbReference type="SUPFAM" id="SSF53098">
    <property type="entry name" value="Ribonuclease H-like"/>
    <property type="match status" value="1"/>
</dbReference>
<name>A0ABR9ZTR6_9FIRM</name>
<protein>
    <submittedName>
        <fullName evidence="2">Ribonuclease H-like domain-containing protein</fullName>
    </submittedName>
</protein>
<dbReference type="InterPro" id="IPR036397">
    <property type="entry name" value="RNaseH_sf"/>
</dbReference>
<dbReference type="Proteomes" id="UP000614200">
    <property type="component" value="Unassembled WGS sequence"/>
</dbReference>
<reference evidence="2 3" key="1">
    <citation type="submission" date="2020-11" db="EMBL/GenBank/DDBJ databases">
        <title>Fusibacter basophilias sp. nov.</title>
        <authorList>
            <person name="Qiu D."/>
        </authorList>
    </citation>
    <scope>NUCLEOTIDE SEQUENCE [LARGE SCALE GENOMIC DNA]</scope>
    <source>
        <strain evidence="2 3">Q10-2</strain>
    </source>
</reference>
<accession>A0ABR9ZTR6</accession>
<evidence type="ECO:0000259" key="1">
    <source>
        <dbReference type="Pfam" id="PF13482"/>
    </source>
</evidence>
<evidence type="ECO:0000313" key="2">
    <source>
        <dbReference type="EMBL" id="MBF4693833.1"/>
    </source>
</evidence>
<evidence type="ECO:0000313" key="3">
    <source>
        <dbReference type="Proteomes" id="UP000614200"/>
    </source>
</evidence>
<dbReference type="RefSeq" id="WP_194702063.1">
    <property type="nucleotide sequence ID" value="NZ_JADKNH010000006.1"/>
</dbReference>
<dbReference type="InterPro" id="IPR012337">
    <property type="entry name" value="RNaseH-like_sf"/>
</dbReference>
<sequence>MKIIEKKFEKDYSYVTTLFSNKNVAFIDIETDGLSHKNKIVLIGMVIFSTQAEEGIVIQLFNDDYQSERDILTHLFTLLEAHKIQYFISFNGDSFDFPFMNARLKALKLNRMLNKKFNIDLLRVVRKNKAHFPFEKYTLKSLEKFVGIERSDTISGKDSVVLYHSYIESKNPKLEEIILLHNYDDIINMVPLLHIYQKIKFDALYMECDLAGKPYFLLSCELKNDICRILLGHPYKTPRIECYYESLGSTFDQKIEYTAISFEIKQLKANDSNTTLTVVNTHSVFNLDFSSLNQTSKEAYLIAVDNHLYWEHIVDVIKQIHHMYV</sequence>
<keyword evidence="3" id="KW-1185">Reference proteome</keyword>
<organism evidence="2 3">
    <name type="scientific">Fusibacter ferrireducens</name>
    <dbReference type="NCBI Taxonomy" id="2785058"/>
    <lineage>
        <taxon>Bacteria</taxon>
        <taxon>Bacillati</taxon>
        <taxon>Bacillota</taxon>
        <taxon>Clostridia</taxon>
        <taxon>Eubacteriales</taxon>
        <taxon>Eubacteriales Family XII. Incertae Sedis</taxon>
        <taxon>Fusibacter</taxon>
    </lineage>
</organism>
<comment type="caution">
    <text evidence="2">The sequence shown here is derived from an EMBL/GenBank/DDBJ whole genome shotgun (WGS) entry which is preliminary data.</text>
</comment>
<feature type="domain" description="YprB ribonuclease H-like" evidence="1">
    <location>
        <begin position="25"/>
        <end position="193"/>
    </location>
</feature>
<dbReference type="PANTHER" id="PTHR38462:SF1">
    <property type="entry name" value="YPRB RIBONUCLEASE H-LIKE DOMAIN-CONTAINING PROTEIN"/>
    <property type="match status" value="1"/>
</dbReference>
<proteinExistence type="predicted"/>
<dbReference type="PANTHER" id="PTHR38462">
    <property type="entry name" value="EXONUCLEASE-LIKE PROTEIN"/>
    <property type="match status" value="1"/>
</dbReference>